<keyword evidence="3" id="KW-1185">Reference proteome</keyword>
<reference evidence="2 3" key="1">
    <citation type="journal article" date="2009" name="Nature">
        <title>The Sorghum bicolor genome and the diversification of grasses.</title>
        <authorList>
            <person name="Paterson A.H."/>
            <person name="Bowers J.E."/>
            <person name="Bruggmann R."/>
            <person name="Dubchak I."/>
            <person name="Grimwood J."/>
            <person name="Gundlach H."/>
            <person name="Haberer G."/>
            <person name="Hellsten U."/>
            <person name="Mitros T."/>
            <person name="Poliakov A."/>
            <person name="Schmutz J."/>
            <person name="Spannagl M."/>
            <person name="Tang H."/>
            <person name="Wang X."/>
            <person name="Wicker T."/>
            <person name="Bharti A.K."/>
            <person name="Chapman J."/>
            <person name="Feltus F.A."/>
            <person name="Gowik U."/>
            <person name="Grigoriev I.V."/>
            <person name="Lyons E."/>
            <person name="Maher C.A."/>
            <person name="Martis M."/>
            <person name="Narechania A."/>
            <person name="Otillar R.P."/>
            <person name="Penning B.W."/>
            <person name="Salamov A.A."/>
            <person name="Wang Y."/>
            <person name="Zhang L."/>
            <person name="Carpita N.C."/>
            <person name="Freeling M."/>
            <person name="Gingle A.R."/>
            <person name="Hash C.T."/>
            <person name="Keller B."/>
            <person name="Klein P."/>
            <person name="Kresovich S."/>
            <person name="McCann M.C."/>
            <person name="Ming R."/>
            <person name="Peterson D.G."/>
            <person name="Mehboob-ur-Rahman"/>
            <person name="Ware D."/>
            <person name="Westhoff P."/>
            <person name="Mayer K.F."/>
            <person name="Messing J."/>
            <person name="Rokhsar D.S."/>
        </authorList>
    </citation>
    <scope>NUCLEOTIDE SEQUENCE [LARGE SCALE GENOMIC DNA]</scope>
    <source>
        <strain evidence="3">cv. BTx623</strain>
    </source>
</reference>
<reference evidence="3" key="2">
    <citation type="journal article" date="2018" name="Plant J.">
        <title>The Sorghum bicolor reference genome: improved assembly, gene annotations, a transcriptome atlas, and signatures of genome organization.</title>
        <authorList>
            <person name="McCormick R.F."/>
            <person name="Truong S.K."/>
            <person name="Sreedasyam A."/>
            <person name="Jenkins J."/>
            <person name="Shu S."/>
            <person name="Sims D."/>
            <person name="Kennedy M."/>
            <person name="Amirebrahimi M."/>
            <person name="Weers B.D."/>
            <person name="McKinley B."/>
            <person name="Mattison A."/>
            <person name="Morishige D.T."/>
            <person name="Grimwood J."/>
            <person name="Schmutz J."/>
            <person name="Mullet J.E."/>
        </authorList>
    </citation>
    <scope>NUCLEOTIDE SEQUENCE [LARGE SCALE GENOMIC DNA]</scope>
    <source>
        <strain evidence="3">cv. BTx623</strain>
    </source>
</reference>
<evidence type="ECO:0000256" key="1">
    <source>
        <dbReference type="SAM" id="MobiDB-lite"/>
    </source>
</evidence>
<proteinExistence type="predicted"/>
<feature type="compositionally biased region" description="Polar residues" evidence="1">
    <location>
        <begin position="104"/>
        <end position="114"/>
    </location>
</feature>
<evidence type="ECO:0000313" key="3">
    <source>
        <dbReference type="Proteomes" id="UP000000768"/>
    </source>
</evidence>
<name>A0A1Z5S7P1_SORBI</name>
<gene>
    <name evidence="2" type="ORF">SORBI_3001G243901</name>
</gene>
<feature type="region of interest" description="Disordered" evidence="1">
    <location>
        <begin position="103"/>
        <end position="143"/>
    </location>
</feature>
<sequence>MQPPRPLLVVVCPTVRFLMAMWVRVRKLEKMMMETSQRRSLLWSLILSMQQHVWSFSNANPSTRRNSESRALNRDDIPSFDLFVEGDPEFDFMYGDDMVRTKTGKQVTQPTTTAPIPGVTTKMDVSGNKMSSSSLEKKNRRKRAAVELNPGKKPKRIKLEEDVGLAYETYVVKKLAIKRPPIGASCELPPFIQIAGFHITYDDFYESLKPRGHIANTIMTMWTYQFNHNCQAAWKLNNNIIKKFAFTAMMTDKLIIDPKHFK</sequence>
<evidence type="ECO:0008006" key="4">
    <source>
        <dbReference type="Google" id="ProtNLM"/>
    </source>
</evidence>
<accession>A0A1Z5S7P1</accession>
<dbReference type="EMBL" id="CM000760">
    <property type="protein sequence ID" value="OQU91755.1"/>
    <property type="molecule type" value="Genomic_DNA"/>
</dbReference>
<dbReference type="InParanoid" id="A0A1Z5S7P1"/>
<evidence type="ECO:0000313" key="2">
    <source>
        <dbReference type="EMBL" id="OQU91755.1"/>
    </source>
</evidence>
<dbReference type="Gramene" id="OQU91755">
    <property type="protein sequence ID" value="OQU91755"/>
    <property type="gene ID" value="SORBI_3001G243901"/>
</dbReference>
<dbReference type="AlphaFoldDB" id="A0A1Z5S7P1"/>
<dbReference type="Proteomes" id="UP000000768">
    <property type="component" value="Chromosome 1"/>
</dbReference>
<organism evidence="2 3">
    <name type="scientific">Sorghum bicolor</name>
    <name type="common">Sorghum</name>
    <name type="synonym">Sorghum vulgare</name>
    <dbReference type="NCBI Taxonomy" id="4558"/>
    <lineage>
        <taxon>Eukaryota</taxon>
        <taxon>Viridiplantae</taxon>
        <taxon>Streptophyta</taxon>
        <taxon>Embryophyta</taxon>
        <taxon>Tracheophyta</taxon>
        <taxon>Spermatophyta</taxon>
        <taxon>Magnoliopsida</taxon>
        <taxon>Liliopsida</taxon>
        <taxon>Poales</taxon>
        <taxon>Poaceae</taxon>
        <taxon>PACMAD clade</taxon>
        <taxon>Panicoideae</taxon>
        <taxon>Andropogonodae</taxon>
        <taxon>Andropogoneae</taxon>
        <taxon>Sorghinae</taxon>
        <taxon>Sorghum</taxon>
    </lineage>
</organism>
<protein>
    <recommendedName>
        <fullName evidence="4">Ubiquitin-like protease family profile domain-containing protein</fullName>
    </recommendedName>
</protein>